<dbReference type="EMBL" id="CP006731">
    <property type="protein sequence ID" value="AHB69309.1"/>
    <property type="molecule type" value="Genomic_DNA"/>
</dbReference>
<proteinExistence type="predicted"/>
<reference evidence="1 2" key="1">
    <citation type="journal article" date="2014" name="Genome Announc.">
        <title>Complete Genome Sequence of Cronobacter sakazakii Strain CMCC 45402.</title>
        <authorList>
            <person name="Zhao Z."/>
            <person name="Wang L."/>
            <person name="Wang B."/>
            <person name="Liang H."/>
            <person name="Ye Q."/>
            <person name="Zeng M."/>
        </authorList>
    </citation>
    <scope>NUCLEOTIDE SEQUENCE [LARGE SCALE GENOMIC DNA]</scope>
    <source>
        <strain evidence="2">45402</strain>
    </source>
</reference>
<dbReference type="AlphaFoldDB" id="V5TXM3"/>
<evidence type="ECO:0000313" key="1">
    <source>
        <dbReference type="EMBL" id="AHB69309.1"/>
    </source>
</evidence>
<dbReference type="KEGG" id="csi:P262_01329"/>
<dbReference type="Proteomes" id="UP000018545">
    <property type="component" value="Chromosome"/>
</dbReference>
<protein>
    <submittedName>
        <fullName evidence="1">Uncharacterized protein</fullName>
    </submittedName>
</protein>
<sequence>MDTYGLPLTSQGGNGEGIFSKRVEIVVKKLKNSHLTQSEAVYVYKSLTKCISNAVRFGKKMIKKRGLADLKMWSTSLNYLLSIGNLKKSTGVINEKRNHQK</sequence>
<organism evidence="1 2">
    <name type="scientific">Cronobacter malonaticus</name>
    <dbReference type="NCBI Taxonomy" id="413503"/>
    <lineage>
        <taxon>Bacteria</taxon>
        <taxon>Pseudomonadati</taxon>
        <taxon>Pseudomonadota</taxon>
        <taxon>Gammaproteobacteria</taxon>
        <taxon>Enterobacterales</taxon>
        <taxon>Enterobacteriaceae</taxon>
        <taxon>Cronobacter</taxon>
    </lineage>
</organism>
<name>V5TXM3_9ENTR</name>
<dbReference type="HOGENOM" id="CLU_2286813_0_0_6"/>
<dbReference type="GeneID" id="70348883"/>
<dbReference type="PATRIC" id="fig|1401659.3.peg.944"/>
<accession>V5TXM3</accession>
<evidence type="ECO:0000313" key="2">
    <source>
        <dbReference type="Proteomes" id="UP000018545"/>
    </source>
</evidence>
<gene>
    <name evidence="1" type="ORF">P262_01329</name>
</gene>
<dbReference type="RefSeq" id="WP_007777496.1">
    <property type="nucleotide sequence ID" value="NC_023032.1"/>
</dbReference>